<evidence type="ECO:0000256" key="3">
    <source>
        <dbReference type="ARBA" id="ARBA00010321"/>
    </source>
</evidence>
<protein>
    <recommendedName>
        <fullName evidence="4">Movement protein TGB2</fullName>
    </recommendedName>
    <alternativeName>
        <fullName evidence="12">Triple gene block 2 protein</fullName>
    </alternativeName>
</protein>
<feature type="transmembrane region" description="Helical" evidence="13">
    <location>
        <begin position="12"/>
        <end position="30"/>
    </location>
</feature>
<evidence type="ECO:0000256" key="5">
    <source>
        <dbReference type="ARBA" id="ARBA00022448"/>
    </source>
</evidence>
<comment type="function">
    <text evidence="1">Plays a role in viral cell-to-cell propagation, by facilitating genome transport to neighboring plant cells through plasmosdesmata,.</text>
</comment>
<keyword evidence="6 13" id="KW-0812">Transmembrane</keyword>
<keyword evidence="9" id="KW-0916">Viral movement protein</keyword>
<dbReference type="GeneID" id="2716690"/>
<dbReference type="GO" id="GO:0046740">
    <property type="term" value="P:transport of virus in host, cell to cell"/>
    <property type="evidence" value="ECO:0007669"/>
    <property type="project" value="UniProtKB-KW"/>
</dbReference>
<evidence type="ECO:0000256" key="11">
    <source>
        <dbReference type="ARBA" id="ARBA00023184"/>
    </source>
</evidence>
<dbReference type="OrthoDB" id="20634at10239"/>
<keyword evidence="5" id="KW-0813">Transport</keyword>
<evidence type="ECO:0000256" key="4">
    <source>
        <dbReference type="ARBA" id="ARBA00013304"/>
    </source>
</evidence>
<keyword evidence="7" id="KW-1043">Host membrane</keyword>
<dbReference type="GO" id="GO:0044167">
    <property type="term" value="C:host cell endoplasmic reticulum membrane"/>
    <property type="evidence" value="ECO:0007669"/>
    <property type="project" value="UniProtKB-SubCell"/>
</dbReference>
<gene>
    <name evidence="14" type="primary">ORF3</name>
</gene>
<dbReference type="KEGG" id="vg:2716690"/>
<evidence type="ECO:0000256" key="7">
    <source>
        <dbReference type="ARBA" id="ARBA00022870"/>
    </source>
</evidence>
<evidence type="ECO:0000256" key="8">
    <source>
        <dbReference type="ARBA" id="ARBA00022989"/>
    </source>
</evidence>
<dbReference type="Pfam" id="PF01307">
    <property type="entry name" value="Plant_vir_prot"/>
    <property type="match status" value="1"/>
</dbReference>
<feature type="transmembrane region" description="Helical" evidence="13">
    <location>
        <begin position="75"/>
        <end position="94"/>
    </location>
</feature>
<sequence length="108" mass="11392">MPLSPPPDHSKTFLVAAAGLSLVLCLYTLTRSTLPGVGDNIHSLPHGGQYRDGTKSINYCSPGKSYPSSNLLRGGHFPALCAILLISGAILISYRFQPGALSRCGVTH</sequence>
<accession>Q6RBY7</accession>
<keyword evidence="15" id="KW-1185">Reference proteome</keyword>
<evidence type="ECO:0000256" key="10">
    <source>
        <dbReference type="ARBA" id="ARBA00023136"/>
    </source>
</evidence>
<dbReference type="RefSeq" id="NP_958173.1">
    <property type="nucleotide sequence ID" value="NC_005343.1"/>
</dbReference>
<evidence type="ECO:0000256" key="12">
    <source>
        <dbReference type="ARBA" id="ARBA00032240"/>
    </source>
</evidence>
<dbReference type="Proteomes" id="UP000203562">
    <property type="component" value="Segment"/>
</dbReference>
<dbReference type="EMBL" id="AY505475">
    <property type="protein sequence ID" value="AAR89416.1"/>
    <property type="molecule type" value="Genomic_RNA"/>
</dbReference>
<evidence type="ECO:0000256" key="6">
    <source>
        <dbReference type="ARBA" id="ARBA00022692"/>
    </source>
</evidence>
<comment type="subcellular location">
    <subcellularLocation>
        <location evidence="2">Host endoplasmic reticulum membrane</location>
    </subcellularLocation>
</comment>
<evidence type="ECO:0000256" key="1">
    <source>
        <dbReference type="ARBA" id="ARBA00002252"/>
    </source>
</evidence>
<evidence type="ECO:0000313" key="15">
    <source>
        <dbReference type="Proteomes" id="UP000203562"/>
    </source>
</evidence>
<comment type="similarity">
    <text evidence="3">Belongs to the Tymovirales TGBp2 protein family.</text>
</comment>
<evidence type="ECO:0000313" key="14">
    <source>
        <dbReference type="EMBL" id="AAR89416.1"/>
    </source>
</evidence>
<organism evidence="14 15">
    <name type="scientific">Poplar mosaic virus</name>
    <dbReference type="NCBI Taxonomy" id="12166"/>
    <lineage>
        <taxon>Viruses</taxon>
        <taxon>Riboviria</taxon>
        <taxon>Orthornavirae</taxon>
        <taxon>Kitrinoviricota</taxon>
        <taxon>Alsuviricetes</taxon>
        <taxon>Tymovirales</taxon>
        <taxon>Betaflexiviridae</taxon>
        <taxon>Quinvirinae</taxon>
        <taxon>Carlavirus</taxon>
        <taxon>Carlavirus populi</taxon>
    </lineage>
</organism>
<reference evidence="14 15" key="1">
    <citation type="journal article" date="2004" name="Arch. Virol.">
        <title>Complete nucleotide sequence of the genomic RNA of poplar mosaic virus (Genus Carlavirus).</title>
        <authorList>
            <person name="Smith C.M."/>
            <person name="Campbell M.M."/>
        </authorList>
    </citation>
    <scope>NUCLEOTIDE SEQUENCE [LARGE SCALE GENOMIC DNA]</scope>
    <source>
        <strain evidence="14">PV-0341</strain>
    </source>
</reference>
<keyword evidence="10 13" id="KW-0472">Membrane</keyword>
<name>Q6RBY7_9VIRU</name>
<evidence type="ECO:0000256" key="2">
    <source>
        <dbReference type="ARBA" id="ARBA00004625"/>
    </source>
</evidence>
<keyword evidence="11" id="KW-1038">Host endoplasmic reticulum</keyword>
<dbReference type="InterPro" id="IPR001896">
    <property type="entry name" value="Plant_vir_prot"/>
</dbReference>
<proteinExistence type="inferred from homology"/>
<evidence type="ECO:0000256" key="13">
    <source>
        <dbReference type="SAM" id="Phobius"/>
    </source>
</evidence>
<evidence type="ECO:0000256" key="9">
    <source>
        <dbReference type="ARBA" id="ARBA00023031"/>
    </source>
</evidence>
<keyword evidence="8 13" id="KW-1133">Transmembrane helix</keyword>